<evidence type="ECO:0000259" key="3">
    <source>
        <dbReference type="Pfam" id="PF05547"/>
    </source>
</evidence>
<proteinExistence type="predicted"/>
<feature type="compositionally biased region" description="Basic and acidic residues" evidence="1">
    <location>
        <begin position="1010"/>
        <end position="1021"/>
    </location>
</feature>
<feature type="domain" description="Peptidase M6-like" evidence="3">
    <location>
        <begin position="127"/>
        <end position="290"/>
    </location>
</feature>
<gene>
    <name evidence="4" type="ORF">IV203_025686</name>
</gene>
<dbReference type="OrthoDB" id="47027at2759"/>
<dbReference type="InterPro" id="IPR008757">
    <property type="entry name" value="Peptidase_M6-like_domain"/>
</dbReference>
<keyword evidence="5" id="KW-1185">Reference proteome</keyword>
<dbReference type="AlphaFoldDB" id="A0A9K3PWD4"/>
<dbReference type="Proteomes" id="UP000693970">
    <property type="component" value="Unassembled WGS sequence"/>
</dbReference>
<evidence type="ECO:0000256" key="2">
    <source>
        <dbReference type="SAM" id="SignalP"/>
    </source>
</evidence>
<protein>
    <submittedName>
        <fullName evidence="4">M6 family metalloprotease domain containing protein</fullName>
    </submittedName>
</protein>
<comment type="caution">
    <text evidence="4">The sequence shown here is derived from an EMBL/GenBank/DDBJ whole genome shotgun (WGS) entry which is preliminary data.</text>
</comment>
<feature type="compositionally biased region" description="Polar residues" evidence="1">
    <location>
        <begin position="870"/>
        <end position="879"/>
    </location>
</feature>
<reference evidence="4" key="2">
    <citation type="submission" date="2021-04" db="EMBL/GenBank/DDBJ databases">
        <authorList>
            <person name="Podell S."/>
        </authorList>
    </citation>
    <scope>NUCLEOTIDE SEQUENCE</scope>
    <source>
        <strain evidence="4">Hildebrandi</strain>
    </source>
</reference>
<reference evidence="4" key="1">
    <citation type="journal article" date="2021" name="Sci. Rep.">
        <title>Diploid genomic architecture of Nitzschia inconspicua, an elite biomass production diatom.</title>
        <authorList>
            <person name="Oliver A."/>
            <person name="Podell S."/>
            <person name="Pinowska A."/>
            <person name="Traller J.C."/>
            <person name="Smith S.R."/>
            <person name="McClure R."/>
            <person name="Beliaev A."/>
            <person name="Bohutskyi P."/>
            <person name="Hill E.A."/>
            <person name="Rabines A."/>
            <person name="Zheng H."/>
            <person name="Allen L.Z."/>
            <person name="Kuo A."/>
            <person name="Grigoriev I.V."/>
            <person name="Allen A.E."/>
            <person name="Hazlebeck D."/>
            <person name="Allen E.E."/>
        </authorList>
    </citation>
    <scope>NUCLEOTIDE SEQUENCE</scope>
    <source>
        <strain evidence="4">Hildebrandi</strain>
    </source>
</reference>
<feature type="compositionally biased region" description="Acidic residues" evidence="1">
    <location>
        <begin position="950"/>
        <end position="1009"/>
    </location>
</feature>
<evidence type="ECO:0000256" key="1">
    <source>
        <dbReference type="SAM" id="MobiDB-lite"/>
    </source>
</evidence>
<feature type="compositionally biased region" description="Polar residues" evidence="1">
    <location>
        <begin position="551"/>
        <end position="567"/>
    </location>
</feature>
<feature type="signal peptide" evidence="2">
    <location>
        <begin position="1"/>
        <end position="28"/>
    </location>
</feature>
<dbReference type="Pfam" id="PF17963">
    <property type="entry name" value="Big_9"/>
    <property type="match status" value="1"/>
</dbReference>
<dbReference type="PANTHER" id="PTHR41775">
    <property type="entry name" value="SECRETED PROTEIN-RELATED"/>
    <property type="match status" value="1"/>
</dbReference>
<organism evidence="4 5">
    <name type="scientific">Nitzschia inconspicua</name>
    <dbReference type="NCBI Taxonomy" id="303405"/>
    <lineage>
        <taxon>Eukaryota</taxon>
        <taxon>Sar</taxon>
        <taxon>Stramenopiles</taxon>
        <taxon>Ochrophyta</taxon>
        <taxon>Bacillariophyta</taxon>
        <taxon>Bacillariophyceae</taxon>
        <taxon>Bacillariophycidae</taxon>
        <taxon>Bacillariales</taxon>
        <taxon>Bacillariaceae</taxon>
        <taxon>Nitzschia</taxon>
    </lineage>
</organism>
<name>A0A9K3PWD4_9STRA</name>
<keyword evidence="4" id="KW-0378">Hydrolase</keyword>
<evidence type="ECO:0000313" key="4">
    <source>
        <dbReference type="EMBL" id="KAG7362020.1"/>
    </source>
</evidence>
<feature type="compositionally biased region" description="Pro residues" evidence="1">
    <location>
        <begin position="516"/>
        <end position="545"/>
    </location>
</feature>
<feature type="region of interest" description="Disordered" evidence="1">
    <location>
        <begin position="914"/>
        <end position="1021"/>
    </location>
</feature>
<accession>A0A9K3PWD4</accession>
<feature type="region of interest" description="Disordered" evidence="1">
    <location>
        <begin position="854"/>
        <end position="879"/>
    </location>
</feature>
<sequence length="1021" mass="110290">MGSSRHQNALNVLPTILILLVSIWGAAAKYSDSFVRHYYDDEDWERVVKNRKFLTQKGRDENAAMLFHRGRNLQSSGFHVAGARTWNILVCLMNWSNHGDRNKLAAADVNALFVGTGRDNPIHPGGSINDYFQEMSQGQFKLNVHVADWVKTTKSETFYTQDGSQGRTQEIQEAFKPVLQALDNTNIDFSQYDSDGDNEIDMTIFLHSGYDGVYPGNDCQTGVSPLERVASHYRLRASQSTWVSKSGYKLGTYVVSPAYYGNCDLEINGIGVIAHEITHAFGIPDLYDTVDFSSTGFLGGIDNYGLMANPWQPGFDSRYPGPLMAWTKIQLGWINPIEITGDGVYSIRAAAEAPDAYVINRGYASGEYLLIENRQAIQGRVDERFFTPGGITIYHIDESIWSLFGFQGVKGNTPKGGPFQGDWPGNGKHYPVALLQADGLYELEQNINGGDTGDLYNSPDQVLGPGNGETVAQNANYPNTDAYAFGTITVTGITIKNFQYTDGTTMSFEVTGMGPPQGPSPTNPPETIPPMAAPSDPPETAPPTAAPSDPVTGTPTGSAAVTSTPISETLAPTPELTAVPETGDSTAAPSTMEAPTAEATEVPTISSSEEAGTVSGVGCEAAIPAFTDGSPMPGSTLESTSIVDTEVCGTNITTPGQWYIFNGTGNVVEISACGLDGSSSFDVSVSVFEGSSCDALTCVTGSTFTDSVCAKSTSLRKRFLQDSTPGFALIADDGSSYYIFVHGHDPTASDGGGFGDFELLVTEKLDQTLPPEDLPEGMNLEKNVTSNAALSLSFDAEYVTIIAPPSNGVASAEDNTTLIYEPNQDFVGADSFSVKQCLEDGNCTEVTVNVNVLAEPNINQKPDEEEKETLPNSEDGSSSGKNGRYALLVLLLLVPLIWYFRKRIRVYCPFAKGKTETNNWDPKQPAGKANTKTLTEQPFLDEEVNHGYTDDEDNDLGNSNNDDEESSEEDSDSDAEEDEATNESQEDEDDDEDSDEDDDSQDVQGDSDEERSCHRDNENIV</sequence>
<feature type="region of interest" description="Disordered" evidence="1">
    <location>
        <begin position="507"/>
        <end position="613"/>
    </location>
</feature>
<keyword evidence="4" id="KW-0645">Protease</keyword>
<dbReference type="NCBIfam" id="TIGR03296">
    <property type="entry name" value="M6dom_TIGR03296"/>
    <property type="match status" value="1"/>
</dbReference>
<dbReference type="GO" id="GO:0008237">
    <property type="term" value="F:metallopeptidase activity"/>
    <property type="evidence" value="ECO:0007669"/>
    <property type="project" value="UniProtKB-KW"/>
</dbReference>
<keyword evidence="2" id="KW-0732">Signal</keyword>
<dbReference type="EMBL" id="JAGRRH010000012">
    <property type="protein sequence ID" value="KAG7362020.1"/>
    <property type="molecule type" value="Genomic_DNA"/>
</dbReference>
<dbReference type="Pfam" id="PF05547">
    <property type="entry name" value="Peptidase_M6"/>
    <property type="match status" value="1"/>
</dbReference>
<evidence type="ECO:0000313" key="5">
    <source>
        <dbReference type="Proteomes" id="UP000693970"/>
    </source>
</evidence>
<feature type="chain" id="PRO_5039921618" evidence="2">
    <location>
        <begin position="29"/>
        <end position="1021"/>
    </location>
</feature>
<keyword evidence="4" id="KW-0482">Metalloprotease</keyword>
<dbReference type="GO" id="GO:0006508">
    <property type="term" value="P:proteolysis"/>
    <property type="evidence" value="ECO:0007669"/>
    <property type="project" value="InterPro"/>
</dbReference>
<dbReference type="PANTHER" id="PTHR41775:SF1">
    <property type="entry name" value="PEPTIDASE M6-LIKE DOMAIN-CONTAINING PROTEIN"/>
    <property type="match status" value="1"/>
</dbReference>